<keyword evidence="3" id="KW-0813">Transport</keyword>
<feature type="transmembrane region" description="Helical" evidence="12">
    <location>
        <begin position="155"/>
        <end position="186"/>
    </location>
</feature>
<dbReference type="GO" id="GO:0005886">
    <property type="term" value="C:plasma membrane"/>
    <property type="evidence" value="ECO:0007669"/>
    <property type="project" value="UniProtKB-SubCell"/>
</dbReference>
<feature type="transmembrane region" description="Helical" evidence="12">
    <location>
        <begin position="262"/>
        <end position="285"/>
    </location>
</feature>
<dbReference type="GO" id="GO:0015297">
    <property type="term" value="F:antiporter activity"/>
    <property type="evidence" value="ECO:0007669"/>
    <property type="project" value="UniProtKB-KW"/>
</dbReference>
<comment type="function">
    <text evidence="12">Choline transporter.</text>
</comment>
<evidence type="ECO:0000256" key="10">
    <source>
        <dbReference type="ARBA" id="ARBA00035093"/>
    </source>
</evidence>
<evidence type="ECO:0000313" key="14">
    <source>
        <dbReference type="Proteomes" id="UP000001075"/>
    </source>
</evidence>
<dbReference type="Proteomes" id="UP000001075">
    <property type="component" value="Unassembled WGS sequence"/>
</dbReference>
<gene>
    <name evidence="13" type="ORF">I79_001848</name>
</gene>
<evidence type="ECO:0000256" key="7">
    <source>
        <dbReference type="ARBA" id="ARBA00022989"/>
    </source>
</evidence>
<dbReference type="InParanoid" id="G3GVU6"/>
<evidence type="ECO:0000313" key="13">
    <source>
        <dbReference type="EMBL" id="EGV93595.1"/>
    </source>
</evidence>
<evidence type="ECO:0000256" key="8">
    <source>
        <dbReference type="ARBA" id="ARBA00023136"/>
    </source>
</evidence>
<dbReference type="GO" id="GO:0015101">
    <property type="term" value="F:organic cation transmembrane transporter activity"/>
    <property type="evidence" value="ECO:0007669"/>
    <property type="project" value="UniProtKB-ARBA"/>
</dbReference>
<keyword evidence="8 12" id="KW-0472">Membrane</keyword>
<accession>G3GVU6</accession>
<dbReference type="STRING" id="10029.G3GVU6"/>
<evidence type="ECO:0000256" key="1">
    <source>
        <dbReference type="ARBA" id="ARBA00004651"/>
    </source>
</evidence>
<proteinExistence type="inferred from homology"/>
<evidence type="ECO:0000256" key="11">
    <source>
        <dbReference type="ARBA" id="ARBA00037726"/>
    </source>
</evidence>
<comment type="function">
    <text evidence="11">Choline/H+ antiporter.</text>
</comment>
<reference evidence="14" key="1">
    <citation type="journal article" date="2011" name="Nat. Biotechnol.">
        <title>The genomic sequence of the Chinese hamster ovary (CHO)-K1 cell line.</title>
        <authorList>
            <person name="Xu X."/>
            <person name="Nagarajan H."/>
            <person name="Lewis N.E."/>
            <person name="Pan S."/>
            <person name="Cai Z."/>
            <person name="Liu X."/>
            <person name="Chen W."/>
            <person name="Xie M."/>
            <person name="Wang W."/>
            <person name="Hammond S."/>
            <person name="Andersen M.R."/>
            <person name="Neff N."/>
            <person name="Passarelli B."/>
            <person name="Koh W."/>
            <person name="Fan H.C."/>
            <person name="Wang J."/>
            <person name="Gui Y."/>
            <person name="Lee K.H."/>
            <person name="Betenbaugh M.J."/>
            <person name="Quake S.R."/>
            <person name="Famili I."/>
            <person name="Palsson B.O."/>
            <person name="Wang J."/>
        </authorList>
    </citation>
    <scope>NUCLEOTIDE SEQUENCE [LARGE SCALE GENOMIC DNA]</scope>
    <source>
        <strain evidence="14">CHO K1 cell line</strain>
    </source>
</reference>
<keyword evidence="5" id="KW-1003">Cell membrane</keyword>
<keyword evidence="9" id="KW-0325">Glycoprotein</keyword>
<keyword evidence="7 12" id="KW-1133">Transmembrane helix</keyword>
<comment type="subcellular location">
    <subcellularLocation>
        <location evidence="1 12">Cell membrane</location>
        <topology evidence="1 12">Multi-pass membrane protein</topology>
    </subcellularLocation>
</comment>
<comment type="catalytic activity">
    <reaction evidence="10">
        <text>choline(out) + n H(+)(in) = choline(in) + n H(+)(out)</text>
        <dbReference type="Rhea" id="RHEA:75463"/>
        <dbReference type="ChEBI" id="CHEBI:15354"/>
        <dbReference type="ChEBI" id="CHEBI:15378"/>
    </reaction>
</comment>
<comment type="caution">
    <text evidence="12">Lacks conserved residue(s) required for the propagation of feature annotation.</text>
</comment>
<dbReference type="eggNOG" id="KOG1362">
    <property type="taxonomic scope" value="Eukaryota"/>
</dbReference>
<dbReference type="Pfam" id="PF04515">
    <property type="entry name" value="Choline_transpo"/>
    <property type="match status" value="2"/>
</dbReference>
<dbReference type="AlphaFoldDB" id="G3GVU6"/>
<protein>
    <recommendedName>
        <fullName evidence="12">Choline transporter-like protein</fullName>
    </recommendedName>
</protein>
<evidence type="ECO:0000256" key="3">
    <source>
        <dbReference type="ARBA" id="ARBA00022448"/>
    </source>
</evidence>
<sequence length="331" mass="38593">MTLSLCFSAPQICVSKCPERFLTYLEMQFLTREDKNHWEYYRQFCKTTARPAKSLSELLSRGDCPPAVYPSRPCIFYCYLQYIDLQQKPQSSILIYEPGLKATISMFFLLKYTWLSMISSMSDLGGNVYTKTKLVTQRWVKEFCYRERIRKLIQIYNLFALLWLVNFVIALGQCTLAGAFASYYWAMRKPEDIPKCPLFIAFGRAVRYHTGSLALGSLILASVQVFKVIIEYMSYRLKSLLAFLLFTERLQKIVEGPTTLNYYWVPFLTLVLGSYLIAHGFFSVYSMCVKTIIICFLEDLERNDGSPSRPYFVTPDLKEILMESRMNEDKY</sequence>
<dbReference type="PANTHER" id="PTHR12385">
    <property type="entry name" value="CHOLINE TRANSPORTER-LIKE (SLC FAMILY 44)"/>
    <property type="match status" value="1"/>
</dbReference>
<evidence type="ECO:0000256" key="5">
    <source>
        <dbReference type="ARBA" id="ARBA00022475"/>
    </source>
</evidence>
<organism evidence="13 14">
    <name type="scientific">Cricetulus griseus</name>
    <name type="common">Chinese hamster</name>
    <name type="synonym">Cricetulus barabensis griseus</name>
    <dbReference type="NCBI Taxonomy" id="10029"/>
    <lineage>
        <taxon>Eukaryota</taxon>
        <taxon>Metazoa</taxon>
        <taxon>Chordata</taxon>
        <taxon>Craniata</taxon>
        <taxon>Vertebrata</taxon>
        <taxon>Euteleostomi</taxon>
        <taxon>Mammalia</taxon>
        <taxon>Eutheria</taxon>
        <taxon>Euarchontoglires</taxon>
        <taxon>Glires</taxon>
        <taxon>Rodentia</taxon>
        <taxon>Myomorpha</taxon>
        <taxon>Muroidea</taxon>
        <taxon>Cricetidae</taxon>
        <taxon>Cricetinae</taxon>
        <taxon>Cricetulus</taxon>
    </lineage>
</organism>
<evidence type="ECO:0000256" key="4">
    <source>
        <dbReference type="ARBA" id="ARBA00022449"/>
    </source>
</evidence>
<evidence type="ECO:0000256" key="9">
    <source>
        <dbReference type="ARBA" id="ARBA00023180"/>
    </source>
</evidence>
<comment type="similarity">
    <text evidence="2 12">Belongs to the CTL (choline transporter-like) family.</text>
</comment>
<keyword evidence="6 12" id="KW-0812">Transmembrane</keyword>
<evidence type="ECO:0000256" key="6">
    <source>
        <dbReference type="ARBA" id="ARBA00022692"/>
    </source>
</evidence>
<name>G3GVU6_CRIGR</name>
<evidence type="ECO:0000256" key="2">
    <source>
        <dbReference type="ARBA" id="ARBA00007168"/>
    </source>
</evidence>
<dbReference type="PANTHER" id="PTHR12385:SF42">
    <property type="entry name" value="CHOLINE TRANSPORTER-LIKE PROTEIN 5"/>
    <property type="match status" value="1"/>
</dbReference>
<feature type="transmembrane region" description="Helical" evidence="12">
    <location>
        <begin position="206"/>
        <end position="230"/>
    </location>
</feature>
<dbReference type="EMBL" id="JH000043">
    <property type="protein sequence ID" value="EGV93595.1"/>
    <property type="molecule type" value="Genomic_DNA"/>
</dbReference>
<dbReference type="InterPro" id="IPR007603">
    <property type="entry name" value="Choline_transptr-like"/>
</dbReference>
<evidence type="ECO:0000256" key="12">
    <source>
        <dbReference type="RuleBase" id="RU368066"/>
    </source>
</evidence>
<keyword evidence="4" id="KW-0050">Antiport</keyword>